<name>A0A9N7RRP9_STRHE</name>
<dbReference type="OrthoDB" id="2148490at2759"/>
<keyword evidence="4 8" id="KW-1133">Transmembrane helix</keyword>
<feature type="region of interest" description="Disordered" evidence="7">
    <location>
        <begin position="385"/>
        <end position="435"/>
    </location>
</feature>
<gene>
    <name evidence="10" type="ORF">SHERM_05384</name>
</gene>
<reference evidence="10" key="1">
    <citation type="submission" date="2019-12" db="EMBL/GenBank/DDBJ databases">
        <authorList>
            <person name="Scholes J."/>
        </authorList>
    </citation>
    <scope>NUCLEOTIDE SEQUENCE</scope>
</reference>
<dbReference type="Proteomes" id="UP001153555">
    <property type="component" value="Unassembled WGS sequence"/>
</dbReference>
<keyword evidence="5 8" id="KW-0472">Membrane</keyword>
<feature type="domain" description="Membrane insertase YidC/Oxa/ALB C-terminal" evidence="9">
    <location>
        <begin position="231"/>
        <end position="355"/>
    </location>
</feature>
<comment type="caution">
    <text evidence="10">The sequence shown here is derived from an EMBL/GenBank/DDBJ whole genome shotgun (WGS) entry which is preliminary data.</text>
</comment>
<evidence type="ECO:0000256" key="6">
    <source>
        <dbReference type="RuleBase" id="RU003945"/>
    </source>
</evidence>
<feature type="transmembrane region" description="Helical" evidence="8">
    <location>
        <begin position="320"/>
        <end position="342"/>
    </location>
</feature>
<feature type="transmembrane region" description="Helical" evidence="8">
    <location>
        <begin position="362"/>
        <end position="379"/>
    </location>
</feature>
<keyword evidence="11" id="KW-1185">Reference proteome</keyword>
<evidence type="ECO:0000256" key="2">
    <source>
        <dbReference type="ARBA" id="ARBA00010583"/>
    </source>
</evidence>
<dbReference type="CDD" id="cd20069">
    <property type="entry name" value="5TM_Oxa1-like"/>
    <property type="match status" value="1"/>
</dbReference>
<dbReference type="Pfam" id="PF02096">
    <property type="entry name" value="60KD_IMP"/>
    <property type="match status" value="1"/>
</dbReference>
<evidence type="ECO:0000259" key="9">
    <source>
        <dbReference type="Pfam" id="PF02096"/>
    </source>
</evidence>
<feature type="compositionally biased region" description="Polar residues" evidence="7">
    <location>
        <begin position="409"/>
        <end position="419"/>
    </location>
</feature>
<dbReference type="InterPro" id="IPR001708">
    <property type="entry name" value="YidC/ALB3/OXA1/COX18"/>
</dbReference>
<dbReference type="EMBL" id="CACSLK010031421">
    <property type="protein sequence ID" value="CAA0838808.1"/>
    <property type="molecule type" value="Genomic_DNA"/>
</dbReference>
<feature type="transmembrane region" description="Helical" evidence="8">
    <location>
        <begin position="241"/>
        <end position="263"/>
    </location>
</feature>
<evidence type="ECO:0000256" key="4">
    <source>
        <dbReference type="ARBA" id="ARBA00022989"/>
    </source>
</evidence>
<evidence type="ECO:0000256" key="1">
    <source>
        <dbReference type="ARBA" id="ARBA00004141"/>
    </source>
</evidence>
<protein>
    <submittedName>
        <fullName evidence="10">Mitochondrial inner membrane protein OXA1</fullName>
    </submittedName>
</protein>
<feature type="transmembrane region" description="Helical" evidence="8">
    <location>
        <begin position="208"/>
        <end position="229"/>
    </location>
</feature>
<organism evidence="10 11">
    <name type="scientific">Striga hermonthica</name>
    <name type="common">Purple witchweed</name>
    <name type="synonym">Buchnera hermonthica</name>
    <dbReference type="NCBI Taxonomy" id="68872"/>
    <lineage>
        <taxon>Eukaryota</taxon>
        <taxon>Viridiplantae</taxon>
        <taxon>Streptophyta</taxon>
        <taxon>Embryophyta</taxon>
        <taxon>Tracheophyta</taxon>
        <taxon>Spermatophyta</taxon>
        <taxon>Magnoliopsida</taxon>
        <taxon>eudicotyledons</taxon>
        <taxon>Gunneridae</taxon>
        <taxon>Pentapetalae</taxon>
        <taxon>asterids</taxon>
        <taxon>lamiids</taxon>
        <taxon>Lamiales</taxon>
        <taxon>Orobanchaceae</taxon>
        <taxon>Buchnereae</taxon>
        <taxon>Striga</taxon>
    </lineage>
</organism>
<evidence type="ECO:0000313" key="11">
    <source>
        <dbReference type="Proteomes" id="UP001153555"/>
    </source>
</evidence>
<feature type="transmembrane region" description="Helical" evidence="8">
    <location>
        <begin position="283"/>
        <end position="300"/>
    </location>
</feature>
<dbReference type="PANTHER" id="PTHR12428:SF34">
    <property type="entry name" value="MITOCHONDRIAL INNER MEMBRANE PROTEIN OXA1-LIKE"/>
    <property type="match status" value="1"/>
</dbReference>
<evidence type="ECO:0000256" key="8">
    <source>
        <dbReference type="SAM" id="Phobius"/>
    </source>
</evidence>
<dbReference type="PANTHER" id="PTHR12428">
    <property type="entry name" value="OXA1"/>
    <property type="match status" value="1"/>
</dbReference>
<dbReference type="GO" id="GO:0032977">
    <property type="term" value="F:membrane insertase activity"/>
    <property type="evidence" value="ECO:0007669"/>
    <property type="project" value="InterPro"/>
</dbReference>
<comment type="similarity">
    <text evidence="6">Belongs to the OXA1/ALB3/YidC family.</text>
</comment>
<feature type="compositionally biased region" description="Low complexity" evidence="7">
    <location>
        <begin position="386"/>
        <end position="404"/>
    </location>
</feature>
<evidence type="ECO:0000256" key="3">
    <source>
        <dbReference type="ARBA" id="ARBA00022692"/>
    </source>
</evidence>
<evidence type="ECO:0000313" key="10">
    <source>
        <dbReference type="EMBL" id="CAA0838808.1"/>
    </source>
</evidence>
<accession>A0A9N7RRP9</accession>
<proteinExistence type="inferred from homology"/>
<comment type="similarity">
    <text evidence="2">Belongs to the OXA1/ALB3/YidC (TC 2.A.9.2) family.</text>
</comment>
<keyword evidence="3 6" id="KW-0812">Transmembrane</keyword>
<evidence type="ECO:0000256" key="5">
    <source>
        <dbReference type="ARBA" id="ARBA00023136"/>
    </source>
</evidence>
<comment type="subcellular location">
    <subcellularLocation>
        <location evidence="1 6">Membrane</location>
        <topology evidence="1 6">Multi-pass membrane protein</topology>
    </subcellularLocation>
</comment>
<sequence length="435" mass="48741">MAFRRSVTARAKLLYQQQRVVAPFSNPHLHHHDRESLLHDKPISRNPNVFSYTKNGTFGSVGIMGPFIRTRDFFQDRRFAVPAAWGPVFTRNMSSLGDRKPEEIEVMTDMADVFGDKAAEVVSEVGPMANEVAIAVGPVANEVAIAAADSFLPVAALQYLIDYVHCYTGLSWWASIGVTTLLLRCFQLPVTIHSIKSSTKFYVSSTQAVYLTEFLGIIVYLYDLLFVLCRYGVTPFSSWKGFLITIPITCCYFLAVRNMAANVPSFRQGGILWFTDLTTQDTTYIFPVLTALTFWINLELNLQGPAGSLTSSIFRNLWRIFAVLTVPCTASFPKALFCYWIPSNLFSIACSLLLRKPEVKKLLGIPIIPVVPPLSEILMKYREAQQRQQQQHSSSPPDKSSPKPGNHKIPSSSILSQKVRSLEKEVKGMNKGKKR</sequence>
<dbReference type="GO" id="GO:0005743">
    <property type="term" value="C:mitochondrial inner membrane"/>
    <property type="evidence" value="ECO:0007669"/>
    <property type="project" value="TreeGrafter"/>
</dbReference>
<dbReference type="GO" id="GO:0032979">
    <property type="term" value="P:protein insertion into mitochondrial inner membrane from matrix"/>
    <property type="evidence" value="ECO:0007669"/>
    <property type="project" value="TreeGrafter"/>
</dbReference>
<dbReference type="AlphaFoldDB" id="A0A9N7RRP9"/>
<evidence type="ECO:0000256" key="7">
    <source>
        <dbReference type="SAM" id="MobiDB-lite"/>
    </source>
</evidence>
<dbReference type="InterPro" id="IPR028055">
    <property type="entry name" value="YidC/Oxa/ALB_C"/>
</dbReference>